<name>A0A7J0BWQ3_9BACT</name>
<dbReference type="InterPro" id="IPR007197">
    <property type="entry name" value="rSAM"/>
</dbReference>
<dbReference type="CDD" id="cd21109">
    <property type="entry name" value="SPASM"/>
    <property type="match status" value="1"/>
</dbReference>
<dbReference type="Gene3D" id="3.20.20.70">
    <property type="entry name" value="Aldolase class I"/>
    <property type="match status" value="1"/>
</dbReference>
<dbReference type="PANTHER" id="PTHR11228:SF7">
    <property type="entry name" value="PQQA PEPTIDE CYCLASE"/>
    <property type="match status" value="1"/>
</dbReference>
<comment type="cofactor">
    <cofactor evidence="1">
        <name>[4Fe-4S] cluster</name>
        <dbReference type="ChEBI" id="CHEBI:49883"/>
    </cofactor>
</comment>
<dbReference type="RefSeq" id="WP_174410757.1">
    <property type="nucleotide sequence ID" value="NZ_BLVP01000035.1"/>
</dbReference>
<evidence type="ECO:0000259" key="6">
    <source>
        <dbReference type="Pfam" id="PF04055"/>
    </source>
</evidence>
<evidence type="ECO:0000313" key="8">
    <source>
        <dbReference type="EMBL" id="GFM38128.1"/>
    </source>
</evidence>
<dbReference type="InterPro" id="IPR023885">
    <property type="entry name" value="4Fe4S-binding_SPASM_dom"/>
</dbReference>
<dbReference type="PANTHER" id="PTHR11228">
    <property type="entry name" value="RADICAL SAM DOMAIN PROTEIN"/>
    <property type="match status" value="1"/>
</dbReference>
<dbReference type="Proteomes" id="UP000503820">
    <property type="component" value="Unassembled WGS sequence"/>
</dbReference>
<evidence type="ECO:0000313" key="9">
    <source>
        <dbReference type="Proteomes" id="UP000503820"/>
    </source>
</evidence>
<dbReference type="SFLD" id="SFLDS00029">
    <property type="entry name" value="Radical_SAM"/>
    <property type="match status" value="1"/>
</dbReference>
<keyword evidence="3" id="KW-0479">Metal-binding</keyword>
<reference evidence="8 9" key="1">
    <citation type="submission" date="2020-05" db="EMBL/GenBank/DDBJ databases">
        <title>Draft genome sequence of Desulfovibrio psychrotolerans JS1T.</title>
        <authorList>
            <person name="Ueno A."/>
            <person name="Tamazawa S."/>
            <person name="Tamamura S."/>
            <person name="Murakami T."/>
            <person name="Kiyama T."/>
            <person name="Inomata H."/>
            <person name="Amano Y."/>
            <person name="Miyakawa K."/>
            <person name="Tamaki H."/>
            <person name="Naganuma T."/>
            <person name="Kaneko K."/>
        </authorList>
    </citation>
    <scope>NUCLEOTIDE SEQUENCE [LARGE SCALE GENOMIC DNA]</scope>
    <source>
        <strain evidence="8 9">JS1</strain>
    </source>
</reference>
<evidence type="ECO:0000256" key="2">
    <source>
        <dbReference type="ARBA" id="ARBA00022691"/>
    </source>
</evidence>
<keyword evidence="4" id="KW-0408">Iron</keyword>
<keyword evidence="9" id="KW-1185">Reference proteome</keyword>
<evidence type="ECO:0000256" key="1">
    <source>
        <dbReference type="ARBA" id="ARBA00001966"/>
    </source>
</evidence>
<evidence type="ECO:0000256" key="5">
    <source>
        <dbReference type="ARBA" id="ARBA00023014"/>
    </source>
</evidence>
<evidence type="ECO:0008006" key="10">
    <source>
        <dbReference type="Google" id="ProtNLM"/>
    </source>
</evidence>
<organism evidence="8 9">
    <name type="scientific">Desulfovibrio psychrotolerans</name>
    <dbReference type="NCBI Taxonomy" id="415242"/>
    <lineage>
        <taxon>Bacteria</taxon>
        <taxon>Pseudomonadati</taxon>
        <taxon>Thermodesulfobacteriota</taxon>
        <taxon>Desulfovibrionia</taxon>
        <taxon>Desulfovibrionales</taxon>
        <taxon>Desulfovibrionaceae</taxon>
        <taxon>Desulfovibrio</taxon>
    </lineage>
</organism>
<gene>
    <name evidence="8" type="ORF">DSM19430T_28120</name>
</gene>
<feature type="domain" description="Radical SAM core" evidence="6">
    <location>
        <begin position="36"/>
        <end position="146"/>
    </location>
</feature>
<evidence type="ECO:0000259" key="7">
    <source>
        <dbReference type="Pfam" id="PF13186"/>
    </source>
</evidence>
<dbReference type="SUPFAM" id="SSF102114">
    <property type="entry name" value="Radical SAM enzymes"/>
    <property type="match status" value="1"/>
</dbReference>
<evidence type="ECO:0000256" key="4">
    <source>
        <dbReference type="ARBA" id="ARBA00023004"/>
    </source>
</evidence>
<dbReference type="Pfam" id="PF04055">
    <property type="entry name" value="Radical_SAM"/>
    <property type="match status" value="1"/>
</dbReference>
<dbReference type="GO" id="GO:0051536">
    <property type="term" value="F:iron-sulfur cluster binding"/>
    <property type="evidence" value="ECO:0007669"/>
    <property type="project" value="UniProtKB-KW"/>
</dbReference>
<dbReference type="InterPro" id="IPR058240">
    <property type="entry name" value="rSAM_sf"/>
</dbReference>
<dbReference type="Pfam" id="PF13186">
    <property type="entry name" value="SPASM"/>
    <property type="match status" value="1"/>
</dbReference>
<dbReference type="EMBL" id="BLVP01000035">
    <property type="protein sequence ID" value="GFM38128.1"/>
    <property type="molecule type" value="Genomic_DNA"/>
</dbReference>
<protein>
    <recommendedName>
        <fullName evidence="10">Radical SAM protein</fullName>
    </recommendedName>
</protein>
<keyword evidence="2" id="KW-0949">S-adenosyl-L-methionine</keyword>
<dbReference type="InterPro" id="IPR050377">
    <property type="entry name" value="Radical_SAM_PqqE_MftC-like"/>
</dbReference>
<accession>A0A7J0BWQ3</accession>
<dbReference type="CDD" id="cd01335">
    <property type="entry name" value="Radical_SAM"/>
    <property type="match status" value="1"/>
</dbReference>
<dbReference type="AlphaFoldDB" id="A0A7J0BWQ3"/>
<comment type="caution">
    <text evidence="8">The sequence shown here is derived from an EMBL/GenBank/DDBJ whole genome shotgun (WGS) entry which is preliminary data.</text>
</comment>
<sequence length="296" mass="33845">MQRFIDPSTRRKRKIIADRISTVDGVPVFSIVEFNIHGSCTRACPFCPFYDPAVYKKNPVAMDFGLYQKIIRELESIQYAGKILYSGFCEPLLNKHITEFIAFTRKTLPNSRIEMVTNGDLLTKEVLLSLLDASLDTINISIYDGPAEAKQFELLVEEANVPEGAVVLRRRYKTETNFGMTISNRSGLINSNAYRDENETPPELPLHQPCYYPFYMIMVDVDGSPLLCPHDWKKLSGLGNLKTESLLSVWNSKKMNAWRKRLINCKRDFDPCALCDVDGLVMGEEHFQLWRESLGE</sequence>
<dbReference type="InterPro" id="IPR013785">
    <property type="entry name" value="Aldolase_TIM"/>
</dbReference>
<feature type="domain" description="4Fe4S-binding SPASM" evidence="7">
    <location>
        <begin position="210"/>
        <end position="275"/>
    </location>
</feature>
<keyword evidence="5" id="KW-0411">Iron-sulfur</keyword>
<dbReference type="GO" id="GO:0046872">
    <property type="term" value="F:metal ion binding"/>
    <property type="evidence" value="ECO:0007669"/>
    <property type="project" value="UniProtKB-KW"/>
</dbReference>
<evidence type="ECO:0000256" key="3">
    <source>
        <dbReference type="ARBA" id="ARBA00022723"/>
    </source>
</evidence>
<dbReference type="GO" id="GO:0003824">
    <property type="term" value="F:catalytic activity"/>
    <property type="evidence" value="ECO:0007669"/>
    <property type="project" value="InterPro"/>
</dbReference>
<proteinExistence type="predicted"/>